<reference evidence="2 3" key="1">
    <citation type="submission" date="2024-02" db="EMBL/GenBank/DDBJ databases">
        <title>A draft genome for the cacao thread blight pathogen Marasmius crinis-equi.</title>
        <authorList>
            <person name="Cohen S.P."/>
            <person name="Baruah I.K."/>
            <person name="Amoako-Attah I."/>
            <person name="Bukari Y."/>
            <person name="Meinhardt L.W."/>
            <person name="Bailey B.A."/>
        </authorList>
    </citation>
    <scope>NUCLEOTIDE SEQUENCE [LARGE SCALE GENOMIC DNA]</scope>
    <source>
        <strain evidence="2 3">GH-76</strain>
    </source>
</reference>
<evidence type="ECO:0000313" key="2">
    <source>
        <dbReference type="EMBL" id="KAL0563050.1"/>
    </source>
</evidence>
<protein>
    <submittedName>
        <fullName evidence="2">Uncharacterized protein</fullName>
    </submittedName>
</protein>
<organism evidence="2 3">
    <name type="scientific">Marasmius crinis-equi</name>
    <dbReference type="NCBI Taxonomy" id="585013"/>
    <lineage>
        <taxon>Eukaryota</taxon>
        <taxon>Fungi</taxon>
        <taxon>Dikarya</taxon>
        <taxon>Basidiomycota</taxon>
        <taxon>Agaricomycotina</taxon>
        <taxon>Agaricomycetes</taxon>
        <taxon>Agaricomycetidae</taxon>
        <taxon>Agaricales</taxon>
        <taxon>Marasmiineae</taxon>
        <taxon>Marasmiaceae</taxon>
        <taxon>Marasmius</taxon>
    </lineage>
</organism>
<dbReference type="EMBL" id="JBAHYK010004010">
    <property type="protein sequence ID" value="KAL0563050.1"/>
    <property type="molecule type" value="Genomic_DNA"/>
</dbReference>
<accession>A0ABR3EJM8</accession>
<keyword evidence="3" id="KW-1185">Reference proteome</keyword>
<proteinExistence type="predicted"/>
<evidence type="ECO:0000256" key="1">
    <source>
        <dbReference type="SAM" id="MobiDB-lite"/>
    </source>
</evidence>
<evidence type="ECO:0000313" key="3">
    <source>
        <dbReference type="Proteomes" id="UP001465976"/>
    </source>
</evidence>
<sequence length="297" mass="33681">MIRQIKLAKPGTGKYIILNMQPPLREQKKKDLPWNNESNQTSSSVQDQQESDSEDDIGPMAKKAKLDDDRKDIANRIHDYYLQEEQRCTIHPDNPCFFHAPTKLHFNLEKRPPRLQWGAMIRSGKLDYTRIPFGSGYFMAAHADKRHAPSVASALSTAAAAMSTSPTMPTIPPPVPATPQGSAFRSYGPGYGYPPTPWLPSGYQTPQKRHARHETEQILSSPASDAGLDQPYPTVKEFCATYKLDDDIHQCLTNLKWRVSYDPNCIMEASWEKAGFTQITWEEVLWAYKRFSKSHQA</sequence>
<dbReference type="Proteomes" id="UP001465976">
    <property type="component" value="Unassembled WGS sequence"/>
</dbReference>
<feature type="region of interest" description="Disordered" evidence="1">
    <location>
        <begin position="19"/>
        <end position="69"/>
    </location>
</feature>
<name>A0ABR3EJM8_9AGAR</name>
<gene>
    <name evidence="2" type="ORF">V5O48_019028</name>
</gene>
<comment type="caution">
    <text evidence="2">The sequence shown here is derived from an EMBL/GenBank/DDBJ whole genome shotgun (WGS) entry which is preliminary data.</text>
</comment>